<proteinExistence type="predicted"/>
<keyword evidence="3" id="KW-1185">Reference proteome</keyword>
<dbReference type="Proteomes" id="UP001216139">
    <property type="component" value="Chromosome"/>
</dbReference>
<protein>
    <submittedName>
        <fullName evidence="2">DUF4136 domain-containing protein</fullName>
    </submittedName>
</protein>
<feature type="domain" description="DUF4136" evidence="1">
    <location>
        <begin position="33"/>
        <end position="181"/>
    </location>
</feature>
<evidence type="ECO:0000313" key="3">
    <source>
        <dbReference type="Proteomes" id="UP001216139"/>
    </source>
</evidence>
<dbReference type="PROSITE" id="PS51257">
    <property type="entry name" value="PROKAR_LIPOPROTEIN"/>
    <property type="match status" value="1"/>
</dbReference>
<dbReference type="InterPro" id="IPR025411">
    <property type="entry name" value="DUF4136"/>
</dbReference>
<sequence length="190" mass="21522">MKKHILLLIAVAIGFASCRKEPDYNQLSSDFIVSTNFDKSVSFNTYKTYYISDTVINLGGTGKDTVITDANAQQLVNAVKTNMTARGYTFVTNSKLNKPDLGLRLGVIKQVNVDVYYPGWWDGYAGWFPYWWGGYYPYYYPWTTVYTYTTGSVILDAYDLKNAKTNREYRVIWNSTAFGALGSDVGGEFK</sequence>
<dbReference type="Pfam" id="PF13590">
    <property type="entry name" value="DUF4136"/>
    <property type="match status" value="1"/>
</dbReference>
<organism evidence="2 3">
    <name type="scientific">Mucilaginibacter jinjuensis</name>
    <dbReference type="NCBI Taxonomy" id="1176721"/>
    <lineage>
        <taxon>Bacteria</taxon>
        <taxon>Pseudomonadati</taxon>
        <taxon>Bacteroidota</taxon>
        <taxon>Sphingobacteriia</taxon>
        <taxon>Sphingobacteriales</taxon>
        <taxon>Sphingobacteriaceae</taxon>
        <taxon>Mucilaginibacter</taxon>
    </lineage>
</organism>
<evidence type="ECO:0000259" key="1">
    <source>
        <dbReference type="Pfam" id="PF13590"/>
    </source>
</evidence>
<dbReference type="RefSeq" id="WP_273628081.1">
    <property type="nucleotide sequence ID" value="NZ_CP117167.1"/>
</dbReference>
<name>A0ABY7T0W7_9SPHI</name>
<gene>
    <name evidence="2" type="ORF">PQO05_14735</name>
</gene>
<dbReference type="EMBL" id="CP117167">
    <property type="protein sequence ID" value="WCT09986.1"/>
    <property type="molecule type" value="Genomic_DNA"/>
</dbReference>
<reference evidence="2 3" key="1">
    <citation type="submission" date="2023-02" db="EMBL/GenBank/DDBJ databases">
        <title>Genome sequence of Mucilaginibacter jinjuensis strain KACC 16571.</title>
        <authorList>
            <person name="Kim S."/>
            <person name="Heo J."/>
            <person name="Kwon S.-W."/>
        </authorList>
    </citation>
    <scope>NUCLEOTIDE SEQUENCE [LARGE SCALE GENOMIC DNA]</scope>
    <source>
        <strain evidence="2 3">KACC 16571</strain>
    </source>
</reference>
<dbReference type="Gene3D" id="3.30.160.670">
    <property type="match status" value="1"/>
</dbReference>
<accession>A0ABY7T0W7</accession>
<evidence type="ECO:0000313" key="2">
    <source>
        <dbReference type="EMBL" id="WCT09986.1"/>
    </source>
</evidence>